<dbReference type="Pfam" id="PF00005">
    <property type="entry name" value="ABC_tran"/>
    <property type="match status" value="2"/>
</dbReference>
<dbReference type="InterPro" id="IPR017871">
    <property type="entry name" value="ABC_transporter-like_CS"/>
</dbReference>
<proteinExistence type="predicted"/>
<feature type="domain" description="ABC transporter" evidence="5">
    <location>
        <begin position="18"/>
        <end position="264"/>
    </location>
</feature>
<feature type="domain" description="ABC transporter" evidence="5">
    <location>
        <begin position="276"/>
        <end position="517"/>
    </location>
</feature>
<keyword evidence="4 6" id="KW-0067">ATP-binding</keyword>
<dbReference type="PANTHER" id="PTHR43790:SF9">
    <property type="entry name" value="GALACTOFURANOSE TRANSPORTER ATP-BINDING PROTEIN YTFR"/>
    <property type="match status" value="1"/>
</dbReference>
<evidence type="ECO:0000313" key="7">
    <source>
        <dbReference type="Proteomes" id="UP000237846"/>
    </source>
</evidence>
<keyword evidence="3" id="KW-0547">Nucleotide-binding</keyword>
<sequence length="523" mass="55379">MTPQTDTSAPAPADPPLLQMRGIVKRFPGTLACDRAELSVRAGEVHCLLGENGAGKSTLMKILAGSYQPDGGEMLLDGRPLRPASPSAGLAAGISVIYQELDLLPDLTVAQNLFLGGDAPGRKRSERPLKSFGFALRKRRRLTAATEVLRRLGADFPASAVVRELPIAAQQLTAIARALTGEARVIVMDEPSATLGAADLASVFEVIRSLTARGCAVIYISHRLDEVMEIGDRATVLRDGRTAGVFELAETTQEQLVAAMIGESRELVNRTERPRPEGAPLLEVDRAHIPGVLDVSGIEVRPGEIVGLAGLGGAGRTTLLRALFGDGRAAVTARLDGRPLRTGDPRAAARAGLALVPESRKEQGLLLGLSVARNAAVASLGRPPWLRPHRLAARLTRPVLADLGVRHASAGQPVGQLSGGNQQKVVLAKWITRGTTRVLLLDEPSRGLDIGAKADLYRQVRRLADDGVAVLLASSELTELTANADTIWVLHEGRNIARYDPRTTPEHVIAHAVITGASTGATP</sequence>
<evidence type="ECO:0000256" key="3">
    <source>
        <dbReference type="ARBA" id="ARBA00022741"/>
    </source>
</evidence>
<keyword evidence="1" id="KW-0813">Transport</keyword>
<comment type="caution">
    <text evidence="6">The sequence shown here is derived from an EMBL/GenBank/DDBJ whole genome shotgun (WGS) entry which is preliminary data.</text>
</comment>
<evidence type="ECO:0000256" key="2">
    <source>
        <dbReference type="ARBA" id="ARBA00022737"/>
    </source>
</evidence>
<dbReference type="Proteomes" id="UP000237846">
    <property type="component" value="Unassembled WGS sequence"/>
</dbReference>
<dbReference type="OrthoDB" id="39350at2"/>
<dbReference type="PROSITE" id="PS50893">
    <property type="entry name" value="ABC_TRANSPORTER_2"/>
    <property type="match status" value="2"/>
</dbReference>
<dbReference type="InterPro" id="IPR003439">
    <property type="entry name" value="ABC_transporter-like_ATP-bd"/>
</dbReference>
<keyword evidence="7" id="KW-1185">Reference proteome</keyword>
<dbReference type="InterPro" id="IPR027417">
    <property type="entry name" value="P-loop_NTPase"/>
</dbReference>
<name>A0A2T0Q9X0_9ACTN</name>
<accession>A0A2T0Q9X0</accession>
<dbReference type="Gene3D" id="3.40.50.300">
    <property type="entry name" value="P-loop containing nucleotide triphosphate hydrolases"/>
    <property type="match status" value="2"/>
</dbReference>
<reference evidence="6 7" key="1">
    <citation type="submission" date="2018-03" db="EMBL/GenBank/DDBJ databases">
        <title>Genomic Encyclopedia of Archaeal and Bacterial Type Strains, Phase II (KMG-II): from individual species to whole genera.</title>
        <authorList>
            <person name="Goeker M."/>
        </authorList>
    </citation>
    <scope>NUCLEOTIDE SEQUENCE [LARGE SCALE GENOMIC DNA]</scope>
    <source>
        <strain evidence="6 7">DSM 45601</strain>
    </source>
</reference>
<dbReference type="GO" id="GO:0016887">
    <property type="term" value="F:ATP hydrolysis activity"/>
    <property type="evidence" value="ECO:0007669"/>
    <property type="project" value="InterPro"/>
</dbReference>
<dbReference type="RefSeq" id="WP_106242287.1">
    <property type="nucleotide sequence ID" value="NZ_PVZC01000002.1"/>
</dbReference>
<dbReference type="AlphaFoldDB" id="A0A2T0Q9X0"/>
<dbReference type="PANTHER" id="PTHR43790">
    <property type="entry name" value="CARBOHYDRATE TRANSPORT ATP-BINDING PROTEIN MG119-RELATED"/>
    <property type="match status" value="1"/>
</dbReference>
<dbReference type="CDD" id="cd03216">
    <property type="entry name" value="ABC_Carb_Monos_I"/>
    <property type="match status" value="1"/>
</dbReference>
<keyword evidence="2" id="KW-0677">Repeat</keyword>
<protein>
    <submittedName>
        <fullName evidence="6">Monosaccharide ABC transporter ATP-binding protein (CUT2 family)</fullName>
    </submittedName>
</protein>
<dbReference type="CDD" id="cd03215">
    <property type="entry name" value="ABC_Carb_Monos_II"/>
    <property type="match status" value="1"/>
</dbReference>
<evidence type="ECO:0000256" key="1">
    <source>
        <dbReference type="ARBA" id="ARBA00022448"/>
    </source>
</evidence>
<organism evidence="6 7">
    <name type="scientific">Allonocardiopsis opalescens</name>
    <dbReference type="NCBI Taxonomy" id="1144618"/>
    <lineage>
        <taxon>Bacteria</taxon>
        <taxon>Bacillati</taxon>
        <taxon>Actinomycetota</taxon>
        <taxon>Actinomycetes</taxon>
        <taxon>Streptosporangiales</taxon>
        <taxon>Allonocardiopsis</taxon>
    </lineage>
</organism>
<dbReference type="InterPro" id="IPR003593">
    <property type="entry name" value="AAA+_ATPase"/>
</dbReference>
<evidence type="ECO:0000256" key="4">
    <source>
        <dbReference type="ARBA" id="ARBA00022840"/>
    </source>
</evidence>
<dbReference type="EMBL" id="PVZC01000002">
    <property type="protein sequence ID" value="PRY00610.1"/>
    <property type="molecule type" value="Genomic_DNA"/>
</dbReference>
<evidence type="ECO:0000313" key="6">
    <source>
        <dbReference type="EMBL" id="PRY00610.1"/>
    </source>
</evidence>
<dbReference type="SMART" id="SM00382">
    <property type="entry name" value="AAA"/>
    <property type="match status" value="2"/>
</dbReference>
<evidence type="ECO:0000259" key="5">
    <source>
        <dbReference type="PROSITE" id="PS50893"/>
    </source>
</evidence>
<dbReference type="SUPFAM" id="SSF52540">
    <property type="entry name" value="P-loop containing nucleoside triphosphate hydrolases"/>
    <property type="match status" value="2"/>
</dbReference>
<gene>
    <name evidence="6" type="ORF">CLV72_102241</name>
</gene>
<dbReference type="InterPro" id="IPR050107">
    <property type="entry name" value="ABC_carbohydrate_import_ATPase"/>
</dbReference>
<dbReference type="PROSITE" id="PS00211">
    <property type="entry name" value="ABC_TRANSPORTER_1"/>
    <property type="match status" value="1"/>
</dbReference>
<dbReference type="GO" id="GO:0005524">
    <property type="term" value="F:ATP binding"/>
    <property type="evidence" value="ECO:0007669"/>
    <property type="project" value="UniProtKB-KW"/>
</dbReference>